<reference evidence="4 5" key="1">
    <citation type="submission" date="2017-12" db="EMBL/GenBank/DDBJ databases">
        <title>Sequencing, de novo assembly and annotation of complete genome of a new Thraustochytrid species, strain FCC1311.</title>
        <authorList>
            <person name="Sedici K."/>
            <person name="Godart F."/>
            <person name="Aiese Cigliano R."/>
            <person name="Sanseverino W."/>
            <person name="Barakat M."/>
            <person name="Ortet P."/>
            <person name="Marechal E."/>
            <person name="Cagnac O."/>
            <person name="Amato A."/>
        </authorList>
    </citation>
    <scope>NUCLEOTIDE SEQUENCE [LARGE SCALE GENOMIC DNA]</scope>
</reference>
<evidence type="ECO:0000256" key="1">
    <source>
        <dbReference type="ARBA" id="ARBA00008431"/>
    </source>
</evidence>
<dbReference type="AlphaFoldDB" id="A0A2R5G5A1"/>
<dbReference type="Proteomes" id="UP000241890">
    <property type="component" value="Unassembled WGS sequence"/>
</dbReference>
<comment type="caution">
    <text evidence="4">The sequence shown here is derived from an EMBL/GenBank/DDBJ whole genome shotgun (WGS) entry which is preliminary data.</text>
</comment>
<proteinExistence type="inferred from homology"/>
<protein>
    <submittedName>
        <fullName evidence="4">60S ribosomal protein L32</fullName>
    </submittedName>
</protein>
<dbReference type="SMART" id="SM01393">
    <property type="entry name" value="Ribosomal_L32e"/>
    <property type="match status" value="1"/>
</dbReference>
<dbReference type="InterPro" id="IPR036351">
    <property type="entry name" value="Ribosomal_eL32_sf"/>
</dbReference>
<dbReference type="InParanoid" id="A0A2R5G5A1"/>
<dbReference type="OrthoDB" id="268693at2759"/>
<dbReference type="GO" id="GO:0003735">
    <property type="term" value="F:structural constituent of ribosome"/>
    <property type="evidence" value="ECO:0007669"/>
    <property type="project" value="InterPro"/>
</dbReference>
<organism evidence="4 5">
    <name type="scientific">Hondaea fermentalgiana</name>
    <dbReference type="NCBI Taxonomy" id="2315210"/>
    <lineage>
        <taxon>Eukaryota</taxon>
        <taxon>Sar</taxon>
        <taxon>Stramenopiles</taxon>
        <taxon>Bigyra</taxon>
        <taxon>Labyrinthulomycetes</taxon>
        <taxon>Thraustochytrida</taxon>
        <taxon>Thraustochytriidae</taxon>
        <taxon>Hondaea</taxon>
    </lineage>
</organism>
<dbReference type="GO" id="GO:0022625">
    <property type="term" value="C:cytosolic large ribosomal subunit"/>
    <property type="evidence" value="ECO:0007669"/>
    <property type="project" value="TreeGrafter"/>
</dbReference>
<evidence type="ECO:0000313" key="4">
    <source>
        <dbReference type="EMBL" id="GBG26206.1"/>
    </source>
</evidence>
<dbReference type="GO" id="GO:0006412">
    <property type="term" value="P:translation"/>
    <property type="evidence" value="ECO:0007669"/>
    <property type="project" value="InterPro"/>
</dbReference>
<dbReference type="PANTHER" id="PTHR23413">
    <property type="entry name" value="60S RIBOSOMAL PROTEIN L32 AND DNA-DIRECTED RNA POLYMERASE II, SUBUNIT N"/>
    <property type="match status" value="1"/>
</dbReference>
<keyword evidence="3" id="KW-0687">Ribonucleoprotein</keyword>
<dbReference type="InterPro" id="IPR001515">
    <property type="entry name" value="Ribosomal_eL32"/>
</dbReference>
<comment type="similarity">
    <text evidence="1">Belongs to the eukaryotic ribosomal protein eL32 family.</text>
</comment>
<dbReference type="FunCoup" id="A0A2R5G5A1">
    <property type="interactions" value="441"/>
</dbReference>
<evidence type="ECO:0000256" key="3">
    <source>
        <dbReference type="ARBA" id="ARBA00023274"/>
    </source>
</evidence>
<keyword evidence="2 4" id="KW-0689">Ribosomal protein</keyword>
<dbReference type="SUPFAM" id="SSF52042">
    <property type="entry name" value="Ribosomal protein L32e"/>
    <property type="match status" value="1"/>
</dbReference>
<dbReference type="Pfam" id="PF01655">
    <property type="entry name" value="Ribosomal_L32e"/>
    <property type="match status" value="1"/>
</dbReference>
<evidence type="ECO:0000256" key="2">
    <source>
        <dbReference type="ARBA" id="ARBA00022980"/>
    </source>
</evidence>
<sequence>MPANPKPLNTRPIIKKKIKKINRWQSDRFMRVDPSWRAPRGIDSRFRRRFKGTGPQPGIGYGSNKKTRGLLPNGFYKFTVSRVQDLELLLMHNRKYCAEIAHDVSRQNRRAILDRAEQLNVRVLNGKAKMRDEEA</sequence>
<accession>A0A2R5G5A1</accession>
<dbReference type="PANTHER" id="PTHR23413:SF1">
    <property type="entry name" value="RIBOSOMAL PROTEIN L32"/>
    <property type="match status" value="1"/>
</dbReference>
<gene>
    <name evidence="4" type="ORF">FCC1311_024272</name>
</gene>
<keyword evidence="5" id="KW-1185">Reference proteome</keyword>
<name>A0A2R5G5A1_9STRA</name>
<evidence type="ECO:0000313" key="5">
    <source>
        <dbReference type="Proteomes" id="UP000241890"/>
    </source>
</evidence>
<dbReference type="EMBL" id="BEYU01000019">
    <property type="protein sequence ID" value="GBG26206.1"/>
    <property type="molecule type" value="Genomic_DNA"/>
</dbReference>
<dbReference type="CDD" id="cd00513">
    <property type="entry name" value="Ribosomal_L32_L32e"/>
    <property type="match status" value="1"/>
</dbReference>